<comment type="caution">
    <text evidence="3">The sequence shown here is derived from an EMBL/GenBank/DDBJ whole genome shotgun (WGS) entry which is preliminary data.</text>
</comment>
<name>A0A2A4I945_9SPHN</name>
<evidence type="ECO:0000259" key="2">
    <source>
        <dbReference type="Pfam" id="PF07238"/>
    </source>
</evidence>
<keyword evidence="4" id="KW-1185">Reference proteome</keyword>
<evidence type="ECO:0000313" key="3">
    <source>
        <dbReference type="EMBL" id="PCG15497.1"/>
    </source>
</evidence>
<evidence type="ECO:0000313" key="4">
    <source>
        <dbReference type="Proteomes" id="UP000218323"/>
    </source>
</evidence>
<proteinExistence type="predicted"/>
<dbReference type="GO" id="GO:0035438">
    <property type="term" value="F:cyclic-di-GMP binding"/>
    <property type="evidence" value="ECO:0007669"/>
    <property type="project" value="InterPro"/>
</dbReference>
<accession>A0A2A4I945</accession>
<dbReference type="SUPFAM" id="SSF141371">
    <property type="entry name" value="PilZ domain-like"/>
    <property type="match status" value="1"/>
</dbReference>
<sequence length="137" mass="14958">MATPPDRAPRNSVFLYARVEAEPDPIDCRVRNISEQGACIDNSIALTDGAHLHLSIGAVGHIEADVAWSKDERAGLHFHRSIDVAAARLPRAKAKAPTTSFAGQRSSAPADRPPPPAPSQEIHAGWMEHIRDPYRRK</sequence>
<feature type="domain" description="PilZ" evidence="2">
    <location>
        <begin position="8"/>
        <end position="86"/>
    </location>
</feature>
<dbReference type="RefSeq" id="WP_066706033.1">
    <property type="nucleotide sequence ID" value="NZ_JBHIWA010000004.1"/>
</dbReference>
<dbReference type="InterPro" id="IPR009875">
    <property type="entry name" value="PilZ_domain"/>
</dbReference>
<dbReference type="EMBL" id="NWVC01000001">
    <property type="protein sequence ID" value="PCG15497.1"/>
    <property type="molecule type" value="Genomic_DNA"/>
</dbReference>
<dbReference type="Gene3D" id="2.40.10.220">
    <property type="entry name" value="predicted glycosyltransferase like domains"/>
    <property type="match status" value="1"/>
</dbReference>
<evidence type="ECO:0000256" key="1">
    <source>
        <dbReference type="SAM" id="MobiDB-lite"/>
    </source>
</evidence>
<dbReference type="AlphaFoldDB" id="A0A2A4I945"/>
<reference evidence="3 4" key="1">
    <citation type="submission" date="2017-09" db="EMBL/GenBank/DDBJ databases">
        <title>Sphingomonas adhaesiva DSM 7418, whole genome shotgun sequence.</title>
        <authorList>
            <person name="Feng G."/>
            <person name="Zhu H."/>
        </authorList>
    </citation>
    <scope>NUCLEOTIDE SEQUENCE [LARGE SCALE GENOMIC DNA]</scope>
    <source>
        <strain evidence="3 4">DSM 7418</strain>
    </source>
</reference>
<dbReference type="Proteomes" id="UP000218323">
    <property type="component" value="Unassembled WGS sequence"/>
</dbReference>
<feature type="compositionally biased region" description="Basic and acidic residues" evidence="1">
    <location>
        <begin position="126"/>
        <end position="137"/>
    </location>
</feature>
<feature type="region of interest" description="Disordered" evidence="1">
    <location>
        <begin position="91"/>
        <end position="137"/>
    </location>
</feature>
<protein>
    <submittedName>
        <fullName evidence="3">PilZ domain-containing protein</fullName>
    </submittedName>
</protein>
<gene>
    <name evidence="3" type="ORF">COA07_00395</name>
</gene>
<organism evidence="3 4">
    <name type="scientific">Sphingomonas adhaesiva</name>
    <dbReference type="NCBI Taxonomy" id="28212"/>
    <lineage>
        <taxon>Bacteria</taxon>
        <taxon>Pseudomonadati</taxon>
        <taxon>Pseudomonadota</taxon>
        <taxon>Alphaproteobacteria</taxon>
        <taxon>Sphingomonadales</taxon>
        <taxon>Sphingomonadaceae</taxon>
        <taxon>Sphingomonas</taxon>
    </lineage>
</organism>
<dbReference type="Pfam" id="PF07238">
    <property type="entry name" value="PilZ"/>
    <property type="match status" value="1"/>
</dbReference>